<evidence type="ECO:0000256" key="1">
    <source>
        <dbReference type="SAM" id="Phobius"/>
    </source>
</evidence>
<reference evidence="2 3" key="1">
    <citation type="submission" date="2020-08" db="EMBL/GenBank/DDBJ databases">
        <title>Genomic Encyclopedia of Type Strains, Phase IV (KMG-IV): sequencing the most valuable type-strain genomes for metagenomic binning, comparative biology and taxonomic classification.</title>
        <authorList>
            <person name="Goeker M."/>
        </authorList>
    </citation>
    <scope>NUCLEOTIDE SEQUENCE [LARGE SCALE GENOMIC DNA]</scope>
    <source>
        <strain evidence="2 3">DSM 102983</strain>
    </source>
</reference>
<dbReference type="EMBL" id="JACHOC010000012">
    <property type="protein sequence ID" value="MBB4624828.1"/>
    <property type="molecule type" value="Genomic_DNA"/>
</dbReference>
<dbReference type="InterPro" id="IPR046031">
    <property type="entry name" value="DUF5989"/>
</dbReference>
<dbReference type="Pfam" id="PF19451">
    <property type="entry name" value="DUF5989"/>
    <property type="match status" value="1"/>
</dbReference>
<feature type="transmembrane region" description="Helical" evidence="1">
    <location>
        <begin position="21"/>
        <end position="46"/>
    </location>
</feature>
<keyword evidence="1" id="KW-0472">Membrane</keyword>
<accession>A0ABR6KTJ9</accession>
<proteinExistence type="predicted"/>
<sequence length="49" mass="5825">MEFLKDLWGFFRERKKWWLMPLIVLLLLIGLLLLATGNTVLAPFIYALF</sequence>
<evidence type="ECO:0000313" key="2">
    <source>
        <dbReference type="EMBL" id="MBB4624828.1"/>
    </source>
</evidence>
<keyword evidence="1" id="KW-1133">Transmembrane helix</keyword>
<dbReference type="Proteomes" id="UP000533637">
    <property type="component" value="Unassembled WGS sequence"/>
</dbReference>
<gene>
    <name evidence="2" type="ORF">GGQ57_004773</name>
</gene>
<comment type="caution">
    <text evidence="2">The sequence shown here is derived from an EMBL/GenBank/DDBJ whole genome shotgun (WGS) entry which is preliminary data.</text>
</comment>
<organism evidence="2 3">
    <name type="scientific">Parabacteroides faecis</name>
    <dbReference type="NCBI Taxonomy" id="1217282"/>
    <lineage>
        <taxon>Bacteria</taxon>
        <taxon>Pseudomonadati</taxon>
        <taxon>Bacteroidota</taxon>
        <taxon>Bacteroidia</taxon>
        <taxon>Bacteroidales</taxon>
        <taxon>Tannerellaceae</taxon>
        <taxon>Parabacteroides</taxon>
    </lineage>
</organism>
<keyword evidence="1" id="KW-0812">Transmembrane</keyword>
<protein>
    <recommendedName>
        <fullName evidence="4">AI-2E family transporter</fullName>
    </recommendedName>
</protein>
<keyword evidence="3" id="KW-1185">Reference proteome</keyword>
<name>A0ABR6KTJ9_9BACT</name>
<evidence type="ECO:0008006" key="4">
    <source>
        <dbReference type="Google" id="ProtNLM"/>
    </source>
</evidence>
<evidence type="ECO:0000313" key="3">
    <source>
        <dbReference type="Proteomes" id="UP000533637"/>
    </source>
</evidence>
<dbReference type="RefSeq" id="WP_183672329.1">
    <property type="nucleotide sequence ID" value="NZ_BMPB01000016.1"/>
</dbReference>